<protein>
    <submittedName>
        <fullName evidence="1">Uncharacterized protein</fullName>
    </submittedName>
</protein>
<sequence>MPCRGAGLRACVSLSISARSSTIHIIRRPSIHRPIDSDIPHIFRSPRRFIHFSPGASPELCRFPLGSLQSNVERYQTPTVAPESRGNPHLTGLDPRRLFAFQRSTNDPLEAYDLVILEQTD</sequence>
<evidence type="ECO:0000313" key="1">
    <source>
        <dbReference type="EMBL" id="OJJ00947.1"/>
    </source>
</evidence>
<dbReference type="VEuPathDB" id="FungiDB:ASPVEDRAFT_596086"/>
<evidence type="ECO:0000313" key="2">
    <source>
        <dbReference type="Proteomes" id="UP000184073"/>
    </source>
</evidence>
<organism evidence="1 2">
    <name type="scientific">Aspergillus versicolor CBS 583.65</name>
    <dbReference type="NCBI Taxonomy" id="1036611"/>
    <lineage>
        <taxon>Eukaryota</taxon>
        <taxon>Fungi</taxon>
        <taxon>Dikarya</taxon>
        <taxon>Ascomycota</taxon>
        <taxon>Pezizomycotina</taxon>
        <taxon>Eurotiomycetes</taxon>
        <taxon>Eurotiomycetidae</taxon>
        <taxon>Eurotiales</taxon>
        <taxon>Aspergillaceae</taxon>
        <taxon>Aspergillus</taxon>
        <taxon>Aspergillus subgen. Nidulantes</taxon>
    </lineage>
</organism>
<dbReference type="GeneID" id="63731002"/>
<proteinExistence type="predicted"/>
<accession>A0A1L9PHD8</accession>
<gene>
    <name evidence="1" type="ORF">ASPVEDRAFT_596086</name>
</gene>
<dbReference type="AlphaFoldDB" id="A0A1L9PHD8"/>
<dbReference type="Proteomes" id="UP000184073">
    <property type="component" value="Unassembled WGS sequence"/>
</dbReference>
<keyword evidence="2" id="KW-1185">Reference proteome</keyword>
<dbReference type="RefSeq" id="XP_040666709.1">
    <property type="nucleotide sequence ID" value="XM_040815491.1"/>
</dbReference>
<dbReference type="EMBL" id="KV878127">
    <property type="protein sequence ID" value="OJJ00947.1"/>
    <property type="molecule type" value="Genomic_DNA"/>
</dbReference>
<name>A0A1L9PHD8_ASPVE</name>
<reference evidence="2" key="1">
    <citation type="journal article" date="2017" name="Genome Biol.">
        <title>Comparative genomics reveals high biological diversity and specific adaptations in the industrially and medically important fungal genus Aspergillus.</title>
        <authorList>
            <person name="de Vries R.P."/>
            <person name="Riley R."/>
            <person name="Wiebenga A."/>
            <person name="Aguilar-Osorio G."/>
            <person name="Amillis S."/>
            <person name="Uchima C.A."/>
            <person name="Anderluh G."/>
            <person name="Asadollahi M."/>
            <person name="Askin M."/>
            <person name="Barry K."/>
            <person name="Battaglia E."/>
            <person name="Bayram O."/>
            <person name="Benocci T."/>
            <person name="Braus-Stromeyer S.A."/>
            <person name="Caldana C."/>
            <person name="Canovas D."/>
            <person name="Cerqueira G.C."/>
            <person name="Chen F."/>
            <person name="Chen W."/>
            <person name="Choi C."/>
            <person name="Clum A."/>
            <person name="Dos Santos R.A."/>
            <person name="Damasio A.R."/>
            <person name="Diallinas G."/>
            <person name="Emri T."/>
            <person name="Fekete E."/>
            <person name="Flipphi M."/>
            <person name="Freyberg S."/>
            <person name="Gallo A."/>
            <person name="Gournas C."/>
            <person name="Habgood R."/>
            <person name="Hainaut M."/>
            <person name="Harispe M.L."/>
            <person name="Henrissat B."/>
            <person name="Hilden K.S."/>
            <person name="Hope R."/>
            <person name="Hossain A."/>
            <person name="Karabika E."/>
            <person name="Karaffa L."/>
            <person name="Karanyi Z."/>
            <person name="Krasevec N."/>
            <person name="Kuo A."/>
            <person name="Kusch H."/>
            <person name="LaButti K."/>
            <person name="Lagendijk E.L."/>
            <person name="Lapidus A."/>
            <person name="Levasseur A."/>
            <person name="Lindquist E."/>
            <person name="Lipzen A."/>
            <person name="Logrieco A.F."/>
            <person name="MacCabe A."/>
            <person name="Maekelae M.R."/>
            <person name="Malavazi I."/>
            <person name="Melin P."/>
            <person name="Meyer V."/>
            <person name="Mielnichuk N."/>
            <person name="Miskei M."/>
            <person name="Molnar A.P."/>
            <person name="Mule G."/>
            <person name="Ngan C.Y."/>
            <person name="Orejas M."/>
            <person name="Orosz E."/>
            <person name="Ouedraogo J.P."/>
            <person name="Overkamp K.M."/>
            <person name="Park H.-S."/>
            <person name="Perrone G."/>
            <person name="Piumi F."/>
            <person name="Punt P.J."/>
            <person name="Ram A.F."/>
            <person name="Ramon A."/>
            <person name="Rauscher S."/>
            <person name="Record E."/>
            <person name="Riano-Pachon D.M."/>
            <person name="Robert V."/>
            <person name="Roehrig J."/>
            <person name="Ruller R."/>
            <person name="Salamov A."/>
            <person name="Salih N.S."/>
            <person name="Samson R.A."/>
            <person name="Sandor E."/>
            <person name="Sanguinetti M."/>
            <person name="Schuetze T."/>
            <person name="Sepcic K."/>
            <person name="Shelest E."/>
            <person name="Sherlock G."/>
            <person name="Sophianopoulou V."/>
            <person name="Squina F.M."/>
            <person name="Sun H."/>
            <person name="Susca A."/>
            <person name="Todd R.B."/>
            <person name="Tsang A."/>
            <person name="Unkles S.E."/>
            <person name="van de Wiele N."/>
            <person name="van Rossen-Uffink D."/>
            <person name="Oliveira J.V."/>
            <person name="Vesth T.C."/>
            <person name="Visser J."/>
            <person name="Yu J.-H."/>
            <person name="Zhou M."/>
            <person name="Andersen M.R."/>
            <person name="Archer D.B."/>
            <person name="Baker S.E."/>
            <person name="Benoit I."/>
            <person name="Brakhage A.A."/>
            <person name="Braus G.H."/>
            <person name="Fischer R."/>
            <person name="Frisvad J.C."/>
            <person name="Goldman G.H."/>
            <person name="Houbraken J."/>
            <person name="Oakley B."/>
            <person name="Pocsi I."/>
            <person name="Scazzocchio C."/>
            <person name="Seiboth B."/>
            <person name="vanKuyk P.A."/>
            <person name="Wortman J."/>
            <person name="Dyer P.S."/>
            <person name="Grigoriev I.V."/>
        </authorList>
    </citation>
    <scope>NUCLEOTIDE SEQUENCE [LARGE SCALE GENOMIC DNA]</scope>
    <source>
        <strain evidence="2">CBS 583.65</strain>
    </source>
</reference>